<feature type="transmembrane region" description="Helical" evidence="6">
    <location>
        <begin position="74"/>
        <end position="94"/>
    </location>
</feature>
<dbReference type="Pfam" id="PF06609">
    <property type="entry name" value="TRI12"/>
    <property type="match status" value="1"/>
</dbReference>
<feature type="transmembrane region" description="Helical" evidence="6">
    <location>
        <begin position="344"/>
        <end position="363"/>
    </location>
</feature>
<proteinExistence type="predicted"/>
<comment type="subcellular location">
    <subcellularLocation>
        <location evidence="1">Membrane</location>
        <topology evidence="1">Multi-pass membrane protein</topology>
    </subcellularLocation>
</comment>
<dbReference type="SUPFAM" id="SSF103473">
    <property type="entry name" value="MFS general substrate transporter"/>
    <property type="match status" value="1"/>
</dbReference>
<feature type="transmembrane region" description="Helical" evidence="6">
    <location>
        <begin position="318"/>
        <end position="337"/>
    </location>
</feature>
<dbReference type="PANTHER" id="PTHR23501:SF109">
    <property type="entry name" value="MAJOR FACILITATOR SUPERFAMILY (MFS) PROFILE DOMAIN-CONTAINING PROTEIN-RELATED"/>
    <property type="match status" value="1"/>
</dbReference>
<feature type="transmembrane region" description="Helical" evidence="6">
    <location>
        <begin position="160"/>
        <end position="182"/>
    </location>
</feature>
<feature type="transmembrane region" description="Helical" evidence="6">
    <location>
        <begin position="237"/>
        <end position="256"/>
    </location>
</feature>
<evidence type="ECO:0000256" key="5">
    <source>
        <dbReference type="ARBA" id="ARBA00023136"/>
    </source>
</evidence>
<evidence type="ECO:0000256" key="4">
    <source>
        <dbReference type="ARBA" id="ARBA00022989"/>
    </source>
</evidence>
<gene>
    <name evidence="9" type="ORF">QBC34DRAFT_292787</name>
</gene>
<reference evidence="9" key="1">
    <citation type="journal article" date="2023" name="Mol. Phylogenet. Evol.">
        <title>Genome-scale phylogeny and comparative genomics of the fungal order Sordariales.</title>
        <authorList>
            <person name="Hensen N."/>
            <person name="Bonometti L."/>
            <person name="Westerberg I."/>
            <person name="Brannstrom I.O."/>
            <person name="Guillou S."/>
            <person name="Cros-Aarteil S."/>
            <person name="Calhoun S."/>
            <person name="Haridas S."/>
            <person name="Kuo A."/>
            <person name="Mondo S."/>
            <person name="Pangilinan J."/>
            <person name="Riley R."/>
            <person name="LaButti K."/>
            <person name="Andreopoulos B."/>
            <person name="Lipzen A."/>
            <person name="Chen C."/>
            <person name="Yan M."/>
            <person name="Daum C."/>
            <person name="Ng V."/>
            <person name="Clum A."/>
            <person name="Steindorff A."/>
            <person name="Ohm R.A."/>
            <person name="Martin F."/>
            <person name="Silar P."/>
            <person name="Natvig D.O."/>
            <person name="Lalanne C."/>
            <person name="Gautier V."/>
            <person name="Ament-Velasquez S.L."/>
            <person name="Kruys A."/>
            <person name="Hutchinson M.I."/>
            <person name="Powell A.J."/>
            <person name="Barry K."/>
            <person name="Miller A.N."/>
            <person name="Grigoriev I.V."/>
            <person name="Debuchy R."/>
            <person name="Gladieux P."/>
            <person name="Hiltunen Thoren M."/>
            <person name="Johannesson H."/>
        </authorList>
    </citation>
    <scope>NUCLEOTIDE SEQUENCE</scope>
    <source>
        <strain evidence="9">PSN243</strain>
    </source>
</reference>
<feature type="transmembrane region" description="Helical" evidence="6">
    <location>
        <begin position="401"/>
        <end position="424"/>
    </location>
</feature>
<evidence type="ECO:0000256" key="3">
    <source>
        <dbReference type="ARBA" id="ARBA00022692"/>
    </source>
</evidence>
<keyword evidence="10" id="KW-1185">Reference proteome</keyword>
<feature type="transmembrane region" description="Helical" evidence="6">
    <location>
        <begin position="369"/>
        <end position="389"/>
    </location>
</feature>
<evidence type="ECO:0000313" key="9">
    <source>
        <dbReference type="EMBL" id="KAK4452918.1"/>
    </source>
</evidence>
<sequence length="554" mass="59249">METGWKLVLSLTALACVWTSAQAPLFLFAGAPAYIYNDIGGVDYWVWFVAAHLLATAAISPFVGAISDLIGRRYIALAGSLCIMVGQVICGFAHNMDTFIGGMAMTGVGTGINELTVIAGTSELVPISQRGYYLAAVTLTVAPYIPSVMYAQLIASRSTWRFIAVLTSGSALIAFAMTFMFYSPRLPETARRHSTVSERMALVKKMDLFGGFLSISGLALLEIGILGGGYRHPWTDAIVLAPLVIGIALIMIFQVWELRFATHPMIPRSLGQAPRTLLLTMIITFISGANFFSVLMIWPSEAYNVYGHEPVGVGIRGLPFACGTLAGCLISLVLLSLLRGNIRWLLLGSSIVMTAGCGGLAAARVDNIHTVYGILFVAGLGVGGIVVPASTVTTYICPPELIATITSLTIAIRIVGGAVGYAVYFNIFVNKLKAELPALLIPACIKIGITNKDEIGAVIGMTAESLIAEIRFLPSMRTKDDAAYQSIVEAGQLAYANAYPWVFYASIAFGAISILASLFLEDVSEFLNEKSVTPLGNLRERGDLPGEDEDSQRN</sequence>
<dbReference type="PROSITE" id="PS00216">
    <property type="entry name" value="SUGAR_TRANSPORT_1"/>
    <property type="match status" value="1"/>
</dbReference>
<dbReference type="InterPro" id="IPR020846">
    <property type="entry name" value="MFS_dom"/>
</dbReference>
<evidence type="ECO:0000313" key="10">
    <source>
        <dbReference type="Proteomes" id="UP001321760"/>
    </source>
</evidence>
<evidence type="ECO:0000259" key="8">
    <source>
        <dbReference type="PROSITE" id="PS50850"/>
    </source>
</evidence>
<evidence type="ECO:0000256" key="2">
    <source>
        <dbReference type="ARBA" id="ARBA00022448"/>
    </source>
</evidence>
<protein>
    <submittedName>
        <fullName evidence="9">Major facilitator superfamily domain-containing protein</fullName>
    </submittedName>
</protein>
<feature type="transmembrane region" description="Helical" evidence="6">
    <location>
        <begin position="208"/>
        <end position="231"/>
    </location>
</feature>
<keyword evidence="5 6" id="KW-0472">Membrane</keyword>
<keyword evidence="3 6" id="KW-0812">Transmembrane</keyword>
<dbReference type="Proteomes" id="UP001321760">
    <property type="component" value="Unassembled WGS sequence"/>
</dbReference>
<reference evidence="9" key="2">
    <citation type="submission" date="2023-05" db="EMBL/GenBank/DDBJ databases">
        <authorList>
            <consortium name="Lawrence Berkeley National Laboratory"/>
            <person name="Steindorff A."/>
            <person name="Hensen N."/>
            <person name="Bonometti L."/>
            <person name="Westerberg I."/>
            <person name="Brannstrom I.O."/>
            <person name="Guillou S."/>
            <person name="Cros-Aarteil S."/>
            <person name="Calhoun S."/>
            <person name="Haridas S."/>
            <person name="Kuo A."/>
            <person name="Mondo S."/>
            <person name="Pangilinan J."/>
            <person name="Riley R."/>
            <person name="Labutti K."/>
            <person name="Andreopoulos B."/>
            <person name="Lipzen A."/>
            <person name="Chen C."/>
            <person name="Yanf M."/>
            <person name="Daum C."/>
            <person name="Ng V."/>
            <person name="Clum A."/>
            <person name="Ohm R."/>
            <person name="Martin F."/>
            <person name="Silar P."/>
            <person name="Natvig D."/>
            <person name="Lalanne C."/>
            <person name="Gautier V."/>
            <person name="Ament-Velasquez S.L."/>
            <person name="Kruys A."/>
            <person name="Hutchinson M.I."/>
            <person name="Powell A.J."/>
            <person name="Barry K."/>
            <person name="Miller A.N."/>
            <person name="Grigoriev I.V."/>
            <person name="Debuchy R."/>
            <person name="Gladieux P."/>
            <person name="Thoren M.H."/>
            <person name="Johannesson H."/>
        </authorList>
    </citation>
    <scope>NUCLEOTIDE SEQUENCE</scope>
    <source>
        <strain evidence="9">PSN243</strain>
    </source>
</reference>
<dbReference type="GO" id="GO:0005886">
    <property type="term" value="C:plasma membrane"/>
    <property type="evidence" value="ECO:0007669"/>
    <property type="project" value="TreeGrafter"/>
</dbReference>
<feature type="transmembrane region" description="Helical" evidence="6">
    <location>
        <begin position="45"/>
        <end position="67"/>
    </location>
</feature>
<feature type="transmembrane region" description="Helical" evidence="6">
    <location>
        <begin position="132"/>
        <end position="154"/>
    </location>
</feature>
<dbReference type="InterPro" id="IPR010573">
    <property type="entry name" value="MFS_Str1/Tri12-like"/>
</dbReference>
<feature type="transmembrane region" description="Helical" evidence="6">
    <location>
        <begin position="277"/>
        <end position="298"/>
    </location>
</feature>
<keyword evidence="7" id="KW-0732">Signal</keyword>
<dbReference type="Gene3D" id="1.20.1250.20">
    <property type="entry name" value="MFS general substrate transporter like domains"/>
    <property type="match status" value="1"/>
</dbReference>
<keyword evidence="4 6" id="KW-1133">Transmembrane helix</keyword>
<dbReference type="PROSITE" id="PS50850">
    <property type="entry name" value="MFS"/>
    <property type="match status" value="1"/>
</dbReference>
<dbReference type="InterPro" id="IPR036259">
    <property type="entry name" value="MFS_trans_sf"/>
</dbReference>
<evidence type="ECO:0000256" key="6">
    <source>
        <dbReference type="SAM" id="Phobius"/>
    </source>
</evidence>
<dbReference type="EMBL" id="MU865922">
    <property type="protein sequence ID" value="KAK4452918.1"/>
    <property type="molecule type" value="Genomic_DNA"/>
</dbReference>
<evidence type="ECO:0000256" key="1">
    <source>
        <dbReference type="ARBA" id="ARBA00004141"/>
    </source>
</evidence>
<dbReference type="GO" id="GO:0022857">
    <property type="term" value="F:transmembrane transporter activity"/>
    <property type="evidence" value="ECO:0007669"/>
    <property type="project" value="InterPro"/>
</dbReference>
<organism evidence="9 10">
    <name type="scientific">Podospora aff. communis PSN243</name>
    <dbReference type="NCBI Taxonomy" id="3040156"/>
    <lineage>
        <taxon>Eukaryota</taxon>
        <taxon>Fungi</taxon>
        <taxon>Dikarya</taxon>
        <taxon>Ascomycota</taxon>
        <taxon>Pezizomycotina</taxon>
        <taxon>Sordariomycetes</taxon>
        <taxon>Sordariomycetidae</taxon>
        <taxon>Sordariales</taxon>
        <taxon>Podosporaceae</taxon>
        <taxon>Podospora</taxon>
    </lineage>
</organism>
<comment type="caution">
    <text evidence="9">The sequence shown here is derived from an EMBL/GenBank/DDBJ whole genome shotgun (WGS) entry which is preliminary data.</text>
</comment>
<feature type="chain" id="PRO_5043429341" evidence="7">
    <location>
        <begin position="24"/>
        <end position="554"/>
    </location>
</feature>
<dbReference type="PANTHER" id="PTHR23501">
    <property type="entry name" value="MAJOR FACILITATOR SUPERFAMILY"/>
    <property type="match status" value="1"/>
</dbReference>
<feature type="domain" description="Major facilitator superfamily (MFS) profile" evidence="8">
    <location>
        <begin position="8"/>
        <end position="525"/>
    </location>
</feature>
<feature type="transmembrane region" description="Helical" evidence="6">
    <location>
        <begin position="100"/>
        <end position="120"/>
    </location>
</feature>
<dbReference type="InterPro" id="IPR005829">
    <property type="entry name" value="Sugar_transporter_CS"/>
</dbReference>
<keyword evidence="2" id="KW-0813">Transport</keyword>
<feature type="transmembrane region" description="Helical" evidence="6">
    <location>
        <begin position="501"/>
        <end position="520"/>
    </location>
</feature>
<evidence type="ECO:0000256" key="7">
    <source>
        <dbReference type="SAM" id="SignalP"/>
    </source>
</evidence>
<accession>A0AAV9GW83</accession>
<dbReference type="AlphaFoldDB" id="A0AAV9GW83"/>
<feature type="signal peptide" evidence="7">
    <location>
        <begin position="1"/>
        <end position="23"/>
    </location>
</feature>
<name>A0AAV9GW83_9PEZI</name>